<dbReference type="InterPro" id="IPR055170">
    <property type="entry name" value="GFO_IDH_MocA-like_dom"/>
</dbReference>
<dbReference type="Gene3D" id="3.40.50.720">
    <property type="entry name" value="NAD(P)-binding Rossmann-like Domain"/>
    <property type="match status" value="1"/>
</dbReference>
<accession>A0ABT8W6Z4</accession>
<dbReference type="InterPro" id="IPR000683">
    <property type="entry name" value="Gfo/Idh/MocA-like_OxRdtase_N"/>
</dbReference>
<dbReference type="Pfam" id="PF01408">
    <property type="entry name" value="GFO_IDH_MocA"/>
    <property type="match status" value="1"/>
</dbReference>
<dbReference type="EMBL" id="JAUOEK010000056">
    <property type="protein sequence ID" value="MDO5968890.1"/>
    <property type="molecule type" value="Genomic_DNA"/>
</dbReference>
<sequence length="345" mass="38379">MIKLNIGIVGLGRLGKEYANNIAYLVHNANLIAACSLVQEELDFARDTCGVKNLYSSYEDMLTNKEIDAVAIITSTDQHADQIIMAVEAGFHVFCEKPLAINIEDCYKVEKVVEKYPDQITMLGFVRRYDPSYADAKTKLDEGLVGSPFFVRSQTVDKDVFAPFQIEYCTASGGMFHDFSVHDIDLAHWFLGSDIKKVWSLGGAYRFKEFGEAGDADNVFAMCELENGTTAVIAASRVSPFGHNTFTEIMATEGNLKVGDPPRKNMLEIADVHGVRYECLETFFERFKGAFLVQIQDFVDCVLEGKQPALTMQNATKATLVANALTLSFKEKRLINVDDLVLQAK</sequence>
<comment type="similarity">
    <text evidence="1">Belongs to the Gfo/Idh/MocA family.</text>
</comment>
<dbReference type="PANTHER" id="PTHR42840:SF3">
    <property type="entry name" value="BINDING ROSSMANN FOLD OXIDOREDUCTASE, PUTATIVE (AFU_ORTHOLOGUE AFUA_2G10240)-RELATED"/>
    <property type="match status" value="1"/>
</dbReference>
<dbReference type="InterPro" id="IPR036291">
    <property type="entry name" value="NAD(P)-bd_dom_sf"/>
</dbReference>
<keyword evidence="2" id="KW-0560">Oxidoreductase</keyword>
<comment type="caution">
    <text evidence="5">The sequence shown here is derived from an EMBL/GenBank/DDBJ whole genome shotgun (WGS) entry which is preliminary data.</text>
</comment>
<dbReference type="RefSeq" id="WP_303276574.1">
    <property type="nucleotide sequence ID" value="NZ_JAUOEK010000056.1"/>
</dbReference>
<feature type="domain" description="Gfo/Idh/MocA-like oxidoreductase N-terminal" evidence="3">
    <location>
        <begin position="4"/>
        <end position="119"/>
    </location>
</feature>
<proteinExistence type="inferred from homology"/>
<dbReference type="Pfam" id="PF22725">
    <property type="entry name" value="GFO_IDH_MocA_C3"/>
    <property type="match status" value="1"/>
</dbReference>
<dbReference type="PROSITE" id="PS51257">
    <property type="entry name" value="PROKAR_LIPOPROTEIN"/>
    <property type="match status" value="1"/>
</dbReference>
<evidence type="ECO:0000256" key="2">
    <source>
        <dbReference type="ARBA" id="ARBA00023002"/>
    </source>
</evidence>
<evidence type="ECO:0000259" key="3">
    <source>
        <dbReference type="Pfam" id="PF01408"/>
    </source>
</evidence>
<reference evidence="5" key="1">
    <citation type="submission" date="2023-07" db="EMBL/GenBank/DDBJ databases">
        <title>Two novel species in the genus Flavivirga.</title>
        <authorList>
            <person name="Kwon K."/>
        </authorList>
    </citation>
    <scope>NUCLEOTIDE SEQUENCE</scope>
    <source>
        <strain evidence="5">KCTC 52353</strain>
    </source>
</reference>
<evidence type="ECO:0000259" key="4">
    <source>
        <dbReference type="Pfam" id="PF22725"/>
    </source>
</evidence>
<dbReference type="SUPFAM" id="SSF55347">
    <property type="entry name" value="Glyceraldehyde-3-phosphate dehydrogenase-like, C-terminal domain"/>
    <property type="match status" value="1"/>
</dbReference>
<protein>
    <submittedName>
        <fullName evidence="5">Gfo/Idh/MocA family oxidoreductase</fullName>
    </submittedName>
</protein>
<name>A0ABT8W6Z4_9FLAO</name>
<dbReference type="PANTHER" id="PTHR42840">
    <property type="entry name" value="NAD(P)-BINDING ROSSMANN-FOLD SUPERFAMILY PROTEIN-RELATED"/>
    <property type="match status" value="1"/>
</dbReference>
<evidence type="ECO:0000313" key="5">
    <source>
        <dbReference type="EMBL" id="MDO5968890.1"/>
    </source>
</evidence>
<evidence type="ECO:0000313" key="6">
    <source>
        <dbReference type="Proteomes" id="UP001176883"/>
    </source>
</evidence>
<dbReference type="Gene3D" id="3.30.360.10">
    <property type="entry name" value="Dihydrodipicolinate Reductase, domain 2"/>
    <property type="match status" value="1"/>
</dbReference>
<gene>
    <name evidence="5" type="ORF">Q4Q35_03640</name>
</gene>
<keyword evidence="6" id="KW-1185">Reference proteome</keyword>
<evidence type="ECO:0000256" key="1">
    <source>
        <dbReference type="ARBA" id="ARBA00010928"/>
    </source>
</evidence>
<organism evidence="5 6">
    <name type="scientific">Flavivirga aquimarina</name>
    <dbReference type="NCBI Taxonomy" id="2027862"/>
    <lineage>
        <taxon>Bacteria</taxon>
        <taxon>Pseudomonadati</taxon>
        <taxon>Bacteroidota</taxon>
        <taxon>Flavobacteriia</taxon>
        <taxon>Flavobacteriales</taxon>
        <taxon>Flavobacteriaceae</taxon>
        <taxon>Flavivirga</taxon>
    </lineage>
</organism>
<dbReference type="SUPFAM" id="SSF51735">
    <property type="entry name" value="NAD(P)-binding Rossmann-fold domains"/>
    <property type="match status" value="1"/>
</dbReference>
<dbReference type="Proteomes" id="UP001176883">
    <property type="component" value="Unassembled WGS sequence"/>
</dbReference>
<feature type="domain" description="GFO/IDH/MocA-like oxidoreductase" evidence="4">
    <location>
        <begin position="133"/>
        <end position="256"/>
    </location>
</feature>